<dbReference type="Pfam" id="PF00596">
    <property type="entry name" value="Aldolase_II"/>
    <property type="match status" value="1"/>
</dbReference>
<reference evidence="2 3" key="1">
    <citation type="submission" date="2019-03" db="EMBL/GenBank/DDBJ databases">
        <title>Genomic Encyclopedia of Type Strains, Phase IV (KMG-IV): sequencing the most valuable type-strain genomes for metagenomic binning, comparative biology and taxonomic classification.</title>
        <authorList>
            <person name="Goeker M."/>
        </authorList>
    </citation>
    <scope>NUCLEOTIDE SEQUENCE [LARGE SCALE GENOMIC DNA]</scope>
    <source>
        <strain evidence="2 3">DSM 26377</strain>
    </source>
</reference>
<sequence length="227" mass="24647">MTSATEHQQRELRVAARALARGNLVHAYGHCSRRLGADDFLVCAAKPMGTILPRDVGTVVPVKGALPDGVLGEVRIHQAIYARRPEIGAICRIMPPQIGLLALLRRTPRPRHGFGAYFAPHPALWDDPRLLRDDAAAGLLADTLGAGKAIVMRANGAVVAGESLVEAVALSWFLEEAARVEVGLMQMNQDGEHTLLTADETTARQVTAGRVYERMWEYLSFGDPELP</sequence>
<organism evidence="2 3">
    <name type="scientific">Panacagrimonas perspica</name>
    <dbReference type="NCBI Taxonomy" id="381431"/>
    <lineage>
        <taxon>Bacteria</taxon>
        <taxon>Pseudomonadati</taxon>
        <taxon>Pseudomonadota</taxon>
        <taxon>Gammaproteobacteria</taxon>
        <taxon>Nevskiales</taxon>
        <taxon>Nevskiaceae</taxon>
        <taxon>Panacagrimonas</taxon>
    </lineage>
</organism>
<protein>
    <submittedName>
        <fullName evidence="2">HCOMODA/2-hydroxy-3-carboxy-muconic semialdehyde decarboxylase</fullName>
    </submittedName>
</protein>
<dbReference type="AlphaFoldDB" id="A0A4R7P007"/>
<comment type="caution">
    <text evidence="2">The sequence shown here is derived from an EMBL/GenBank/DDBJ whole genome shotgun (WGS) entry which is preliminary data.</text>
</comment>
<gene>
    <name evidence="2" type="ORF">DFR24_3888</name>
</gene>
<dbReference type="SUPFAM" id="SSF53639">
    <property type="entry name" value="AraD/HMP-PK domain-like"/>
    <property type="match status" value="1"/>
</dbReference>
<accession>A0A4R7P007</accession>
<keyword evidence="3" id="KW-1185">Reference proteome</keyword>
<dbReference type="InterPro" id="IPR036409">
    <property type="entry name" value="Aldolase_II/adducin_N_sf"/>
</dbReference>
<dbReference type="OrthoDB" id="5500703at2"/>
<dbReference type="Proteomes" id="UP000295341">
    <property type="component" value="Unassembled WGS sequence"/>
</dbReference>
<evidence type="ECO:0000313" key="2">
    <source>
        <dbReference type="EMBL" id="TDU26857.1"/>
    </source>
</evidence>
<dbReference type="Gene3D" id="3.40.225.10">
    <property type="entry name" value="Class II aldolase/adducin N-terminal domain"/>
    <property type="match status" value="1"/>
</dbReference>
<name>A0A4R7P007_9GAMM</name>
<feature type="domain" description="Class II aldolase/adducin N-terminal" evidence="1">
    <location>
        <begin position="10"/>
        <end position="182"/>
    </location>
</feature>
<dbReference type="RefSeq" id="WP_133883016.1">
    <property type="nucleotide sequence ID" value="NZ_MWIN01000009.1"/>
</dbReference>
<dbReference type="InterPro" id="IPR001303">
    <property type="entry name" value="Aldolase_II/adducin_N"/>
</dbReference>
<dbReference type="GO" id="GO:0005996">
    <property type="term" value="P:monosaccharide metabolic process"/>
    <property type="evidence" value="ECO:0007669"/>
    <property type="project" value="UniProtKB-ARBA"/>
</dbReference>
<evidence type="ECO:0000259" key="1">
    <source>
        <dbReference type="SMART" id="SM01007"/>
    </source>
</evidence>
<dbReference type="EMBL" id="SOBT01000010">
    <property type="protein sequence ID" value="TDU26857.1"/>
    <property type="molecule type" value="Genomic_DNA"/>
</dbReference>
<proteinExistence type="predicted"/>
<evidence type="ECO:0000313" key="3">
    <source>
        <dbReference type="Proteomes" id="UP000295341"/>
    </source>
</evidence>
<dbReference type="SMART" id="SM01007">
    <property type="entry name" value="Aldolase_II"/>
    <property type="match status" value="1"/>
</dbReference>